<evidence type="ECO:0000256" key="4">
    <source>
        <dbReference type="ARBA" id="ARBA00022989"/>
    </source>
</evidence>
<name>A0AB39BWD6_9BACI</name>
<gene>
    <name evidence="10" type="ORF">AB3N04_06510</name>
</gene>
<feature type="domain" description="Potassium channel" evidence="9">
    <location>
        <begin position="132"/>
        <end position="206"/>
    </location>
</feature>
<evidence type="ECO:0000256" key="3">
    <source>
        <dbReference type="ARBA" id="ARBA00022692"/>
    </source>
</evidence>
<dbReference type="Pfam" id="PF07885">
    <property type="entry name" value="Ion_trans_2"/>
    <property type="match status" value="1"/>
</dbReference>
<dbReference type="GO" id="GO:0008076">
    <property type="term" value="C:voltage-gated potassium channel complex"/>
    <property type="evidence" value="ECO:0007669"/>
    <property type="project" value="InterPro"/>
</dbReference>
<evidence type="ECO:0000256" key="1">
    <source>
        <dbReference type="ARBA" id="ARBA00004141"/>
    </source>
</evidence>
<dbReference type="GO" id="GO:0001508">
    <property type="term" value="P:action potential"/>
    <property type="evidence" value="ECO:0007669"/>
    <property type="project" value="TreeGrafter"/>
</dbReference>
<dbReference type="InterPro" id="IPR028325">
    <property type="entry name" value="VG_K_chnl"/>
</dbReference>
<dbReference type="InterPro" id="IPR013099">
    <property type="entry name" value="K_chnl_dom"/>
</dbReference>
<proteinExistence type="predicted"/>
<keyword evidence="3 8" id="KW-0812">Transmembrane</keyword>
<keyword evidence="6 8" id="KW-0472">Membrane</keyword>
<evidence type="ECO:0000256" key="8">
    <source>
        <dbReference type="SAM" id="Phobius"/>
    </source>
</evidence>
<keyword evidence="7 10" id="KW-0407">Ion channel</keyword>
<protein>
    <submittedName>
        <fullName evidence="10">Potassium channel family protein</fullName>
    </submittedName>
</protein>
<reference evidence="10" key="1">
    <citation type="submission" date="2024-07" db="EMBL/GenBank/DDBJ databases">
        <title>Identification and characteristics of an arsenic-resistant bacterial isolate, which belongs to a novel species.</title>
        <authorList>
            <person name="Juszczyk A."/>
            <person name="Kowalczyk A."/>
            <person name="Was K."/>
            <person name="Kosowicz W."/>
            <person name="Budzyn A."/>
            <person name="Latowski D."/>
        </authorList>
    </citation>
    <scope>NUCLEOTIDE SEQUENCE</scope>
    <source>
        <strain evidence="10">As8PL</strain>
    </source>
</reference>
<evidence type="ECO:0000256" key="5">
    <source>
        <dbReference type="ARBA" id="ARBA00023065"/>
    </source>
</evidence>
<dbReference type="Gene3D" id="1.20.5.110">
    <property type="match status" value="1"/>
</dbReference>
<evidence type="ECO:0000256" key="6">
    <source>
        <dbReference type="ARBA" id="ARBA00023136"/>
    </source>
</evidence>
<feature type="transmembrane region" description="Helical" evidence="8">
    <location>
        <begin position="181"/>
        <end position="205"/>
    </location>
</feature>
<dbReference type="GO" id="GO:0005249">
    <property type="term" value="F:voltage-gated potassium channel activity"/>
    <property type="evidence" value="ECO:0007669"/>
    <property type="project" value="InterPro"/>
</dbReference>
<comment type="subcellular location">
    <subcellularLocation>
        <location evidence="1">Membrane</location>
        <topology evidence="1">Multi-pass membrane protein</topology>
    </subcellularLocation>
</comment>
<accession>A0AB39BWD6</accession>
<dbReference type="InterPro" id="IPR027359">
    <property type="entry name" value="Volt_channel_dom_sf"/>
</dbReference>
<dbReference type="PANTHER" id="PTHR11537:SF254">
    <property type="entry name" value="POTASSIUM VOLTAGE-GATED CHANNEL PROTEIN SHAB"/>
    <property type="match status" value="1"/>
</dbReference>
<dbReference type="AlphaFoldDB" id="A0AB39BWD6"/>
<dbReference type="Gene3D" id="1.10.287.70">
    <property type="match status" value="1"/>
</dbReference>
<dbReference type="RefSeq" id="WP_368505290.1">
    <property type="nucleotide sequence ID" value="NZ_CP162551.1"/>
</dbReference>
<dbReference type="SUPFAM" id="SSF81324">
    <property type="entry name" value="Voltage-gated potassium channels"/>
    <property type="match status" value="1"/>
</dbReference>
<sequence>MEVKAEQTISPTFPRKDKIIFLYELLMAILALISVIFIWNDSHWVKNIDFIIWLIFVVDVSVRLVRSDNKIQYLKKNPLDLIAIIPLDSIFRLARLARLVRVLRALAILKHYMQPLHAILKTNNLDKVIIFLVIVIFISSIPIQYLEPSIKTYNDAVWWAIVTSTTVGYGDISPVTVVGRLIAVFLMIFGIGLLGLVTSSVASYFMKSNTGQESSTVVYMKGQVEKIEELSNDEIDRLKTLLDSYKKHG</sequence>
<evidence type="ECO:0000259" key="9">
    <source>
        <dbReference type="Pfam" id="PF07885"/>
    </source>
</evidence>
<keyword evidence="4 8" id="KW-1133">Transmembrane helix</keyword>
<evidence type="ECO:0000313" key="10">
    <source>
        <dbReference type="EMBL" id="XDI37964.1"/>
    </source>
</evidence>
<keyword evidence="5" id="KW-0406">Ion transport</keyword>
<organism evidence="10">
    <name type="scientific">Alkalihalophilus sp. As8PL</name>
    <dbReference type="NCBI Taxonomy" id="3237103"/>
    <lineage>
        <taxon>Bacteria</taxon>
        <taxon>Bacillati</taxon>
        <taxon>Bacillota</taxon>
        <taxon>Bacilli</taxon>
        <taxon>Bacillales</taxon>
        <taxon>Bacillaceae</taxon>
        <taxon>Alkalihalophilus</taxon>
    </lineage>
</organism>
<evidence type="ECO:0000256" key="2">
    <source>
        <dbReference type="ARBA" id="ARBA00022448"/>
    </source>
</evidence>
<evidence type="ECO:0000256" key="7">
    <source>
        <dbReference type="ARBA" id="ARBA00023303"/>
    </source>
</evidence>
<dbReference type="EMBL" id="CP162551">
    <property type="protein sequence ID" value="XDI37964.1"/>
    <property type="molecule type" value="Genomic_DNA"/>
</dbReference>
<dbReference type="PANTHER" id="PTHR11537">
    <property type="entry name" value="VOLTAGE-GATED POTASSIUM CHANNEL"/>
    <property type="match status" value="1"/>
</dbReference>
<feature type="transmembrane region" description="Helical" evidence="8">
    <location>
        <begin position="128"/>
        <end position="146"/>
    </location>
</feature>
<keyword evidence="2" id="KW-0813">Transport</keyword>
<feature type="transmembrane region" description="Helical" evidence="8">
    <location>
        <begin position="20"/>
        <end position="38"/>
    </location>
</feature>
<feature type="transmembrane region" description="Helical" evidence="8">
    <location>
        <begin position="50"/>
        <end position="66"/>
    </location>
</feature>
<dbReference type="Gene3D" id="1.20.120.350">
    <property type="entry name" value="Voltage-gated potassium channels. Chain C"/>
    <property type="match status" value="1"/>
</dbReference>